<organism evidence="1 2">
    <name type="scientific">Gymnopus androsaceus JB14</name>
    <dbReference type="NCBI Taxonomy" id="1447944"/>
    <lineage>
        <taxon>Eukaryota</taxon>
        <taxon>Fungi</taxon>
        <taxon>Dikarya</taxon>
        <taxon>Basidiomycota</taxon>
        <taxon>Agaricomycotina</taxon>
        <taxon>Agaricomycetes</taxon>
        <taxon>Agaricomycetidae</taxon>
        <taxon>Agaricales</taxon>
        <taxon>Marasmiineae</taxon>
        <taxon>Omphalotaceae</taxon>
        <taxon>Gymnopus</taxon>
    </lineage>
</organism>
<dbReference type="GO" id="GO:0004867">
    <property type="term" value="F:serine-type endopeptidase inhibitor activity"/>
    <property type="evidence" value="ECO:0007669"/>
    <property type="project" value="InterPro"/>
</dbReference>
<dbReference type="Proteomes" id="UP000799118">
    <property type="component" value="Unassembled WGS sequence"/>
</dbReference>
<dbReference type="EMBL" id="ML769608">
    <property type="protein sequence ID" value="KAE9391951.1"/>
    <property type="molecule type" value="Genomic_DNA"/>
</dbReference>
<gene>
    <name evidence="1" type="ORF">BT96DRAFT_924990</name>
</gene>
<dbReference type="AlphaFoldDB" id="A0A6A4H1N0"/>
<dbReference type="Pfam" id="PF16850">
    <property type="entry name" value="Inhibitor_I66"/>
    <property type="match status" value="1"/>
</dbReference>
<keyword evidence="2" id="KW-1185">Reference proteome</keyword>
<proteinExistence type="predicted"/>
<dbReference type="Gene3D" id="2.80.10.50">
    <property type="match status" value="1"/>
</dbReference>
<dbReference type="CDD" id="cd23428">
    <property type="entry name" value="beta-trefoil_Ricin_SPI"/>
    <property type="match status" value="1"/>
</dbReference>
<evidence type="ECO:0000313" key="1">
    <source>
        <dbReference type="EMBL" id="KAE9391951.1"/>
    </source>
</evidence>
<evidence type="ECO:0008006" key="3">
    <source>
        <dbReference type="Google" id="ProtNLM"/>
    </source>
</evidence>
<sequence>MSVPSGQCYIINSTGGNDNIAGRNMVEDLSLNPKRVCCPAQGFTSLMQETAWEIVSVGNGTYQLKNKGAVVGVQNGLLYAYLITEQASSQAWIITAQPQHGPNQYTIETADRQTGWVVQPGRRRSESVAVRPLIVQPSFPPRFPPTELWTITPVQD</sequence>
<name>A0A6A4H1N0_9AGAR</name>
<dbReference type="InterPro" id="IPR031755">
    <property type="entry name" value="Inhibitor_I66"/>
</dbReference>
<protein>
    <recommendedName>
        <fullName evidence="3">Ricin B lectin domain-containing protein</fullName>
    </recommendedName>
</protein>
<evidence type="ECO:0000313" key="2">
    <source>
        <dbReference type="Proteomes" id="UP000799118"/>
    </source>
</evidence>
<dbReference type="OrthoDB" id="3439489at2759"/>
<reference evidence="1" key="1">
    <citation type="journal article" date="2019" name="Environ. Microbiol.">
        <title>Fungal ecological strategies reflected in gene transcription - a case study of two litter decomposers.</title>
        <authorList>
            <person name="Barbi F."/>
            <person name="Kohler A."/>
            <person name="Barry K."/>
            <person name="Baskaran P."/>
            <person name="Daum C."/>
            <person name="Fauchery L."/>
            <person name="Ihrmark K."/>
            <person name="Kuo A."/>
            <person name="LaButti K."/>
            <person name="Lipzen A."/>
            <person name="Morin E."/>
            <person name="Grigoriev I.V."/>
            <person name="Henrissat B."/>
            <person name="Lindahl B."/>
            <person name="Martin F."/>
        </authorList>
    </citation>
    <scope>NUCLEOTIDE SEQUENCE</scope>
    <source>
        <strain evidence="1">JB14</strain>
    </source>
</reference>
<accession>A0A6A4H1N0</accession>